<dbReference type="EMBL" id="JAQQWI010000010">
    <property type="protein sequence ID" value="KAK8017903.1"/>
    <property type="molecule type" value="Genomic_DNA"/>
</dbReference>
<evidence type="ECO:0000313" key="2">
    <source>
        <dbReference type="Proteomes" id="UP001396898"/>
    </source>
</evidence>
<keyword evidence="2" id="KW-1185">Reference proteome</keyword>
<comment type="caution">
    <text evidence="1">The sequence shown here is derived from an EMBL/GenBank/DDBJ whole genome shotgun (WGS) entry which is preliminary data.</text>
</comment>
<evidence type="ECO:0000313" key="1">
    <source>
        <dbReference type="EMBL" id="KAK8017903.1"/>
    </source>
</evidence>
<protein>
    <submittedName>
        <fullName evidence="1">Uncharacterized protein</fullName>
    </submittedName>
</protein>
<sequence length="162" mass="18227">MESLLLVANHPDIKLREFMDGVLGIRHPVNRIAEEALRTYLYLNLLVVLREQGSEVCDPVKTETGEEVPGRRVYMDLQSYRYMLSTVTGRYDDDAQNLVHCEFFHTRGVDEAGDLEWKEGSKDVLADMEALKEYLKGLAGLVCLVAGGLEELCKTSLARSFG</sequence>
<proteinExistence type="predicted"/>
<dbReference type="Proteomes" id="UP001396898">
    <property type="component" value="Unassembled WGS sequence"/>
</dbReference>
<gene>
    <name evidence="1" type="ORF">PG991_007093</name>
</gene>
<organism evidence="1 2">
    <name type="scientific">Apiospora marii</name>
    <dbReference type="NCBI Taxonomy" id="335849"/>
    <lineage>
        <taxon>Eukaryota</taxon>
        <taxon>Fungi</taxon>
        <taxon>Dikarya</taxon>
        <taxon>Ascomycota</taxon>
        <taxon>Pezizomycotina</taxon>
        <taxon>Sordariomycetes</taxon>
        <taxon>Xylariomycetidae</taxon>
        <taxon>Amphisphaeriales</taxon>
        <taxon>Apiosporaceae</taxon>
        <taxon>Apiospora</taxon>
    </lineage>
</organism>
<accession>A0ABR1RSL1</accession>
<reference evidence="1 2" key="1">
    <citation type="submission" date="2023-01" db="EMBL/GenBank/DDBJ databases">
        <title>Analysis of 21 Apiospora genomes using comparative genomics revels a genus with tremendous synthesis potential of carbohydrate active enzymes and secondary metabolites.</title>
        <authorList>
            <person name="Sorensen T."/>
        </authorList>
    </citation>
    <scope>NUCLEOTIDE SEQUENCE [LARGE SCALE GENOMIC DNA]</scope>
    <source>
        <strain evidence="1 2">CBS 20057</strain>
    </source>
</reference>
<name>A0ABR1RSL1_9PEZI</name>